<dbReference type="SUPFAM" id="SSF69593">
    <property type="entry name" value="Glycerol-3-phosphate (1)-acyltransferase"/>
    <property type="match status" value="1"/>
</dbReference>
<feature type="transmembrane region" description="Helical" evidence="6">
    <location>
        <begin position="48"/>
        <end position="71"/>
    </location>
</feature>
<sequence>MFSHLMASRRFAPLFWSQLLAALNDNLLKNALAMLVVYRLAMENGPAIGTLAGAALIVPFFLFSALAGQYADKFDKARVAARVRLFEIPIALAAAVGFLLPSVPLLFVALILFGTLSAFFGPVKYGLLPTHLELKELPAGNALIEGATFIAILLGTIGGNFASGGDREIGLVAAAIVAISIAGWLCARLIPAAPSTVSDLVVDKNIVTSTVTLIKDLRSDRRIWQGALITSWFWLVGAVVLALLQNLIPHTLNGAPSVYTLALFTFAVSVAAGSMVAASASKNRPNLALVPIGALLMGLFLIDLALLASRITPAPQPIGVSELLASFSGIHMLLDLAGIAFAGGLFIVPSFAAVQAWSPVERRSRVIAGCNVLSAAFMTFAGLAVATLQYEKVSVALLYAGIGVANLIVVALVLRAWGAEGVKDVGVFLFKTLFGLEVKGLENLPAPGEKAIIAPNHVSLLDAALMHALLPSHATFAIDTGMANTWWVKPFLKLAKSYAIDPTRPLGMRHLIQDVKDGSSLVIFPEGRLTVTGGLMKVYDGTAMIADKADAPVIPVRIDGLERSHFGYLSKAQTKKAWFPKTTVTILPPVKLNIDPNLRGKQRRLAAGAALQDVMTDSAVLTTPIDQTLFEALVQARHTRDTGKPAIQDPLGTKLSYKKLIVGAQVLGAKLAPMLPEPGQSVGVLLPNSAGVAVTFFALQTTGRVPAMLNFTAGAANVIAACKAANVTVVLTSRVFVEKGHFEPLVQAISTVARIIYLEDVRATVTFADKIKGLAQGGKPQVERDCNAPAAILFTSGSEGLPKGVVLSHRNLLANCAQSLTRVACNGSDKVFNALPVFHSFGLTAGLLMPLVAGVPVYLYPTPLHYRIIPELVYGSNATIMFGTDTFLAGYARVAHPYDFARVRLVLAGAEAVKERTRQLYMDRFGVRILEGYGVTETAPVLAINTPLANKAGTVGRLSPLMQARLDPVPGIEMGGRLYVRGPNVMLGYYRTENPGVLEPPSNGWYDTGDIVEIDAQGFITIKGRAKRFAKIAGEMVSLSAVEALAAELWPTLITLVVALPDARKGERLALLTTDPKCTREAFIQFARRKGATELMIPADILVVSKIPLLGSGKPDYVASLELAKKAIAEKAGSSAGAVEERAVTSAV</sequence>
<dbReference type="RefSeq" id="WP_013216620.1">
    <property type="nucleotide sequence ID" value="NC_014313.1"/>
</dbReference>
<feature type="domain" description="Phospholipid/glycerol acyltransferase" evidence="7">
    <location>
        <begin position="451"/>
        <end position="561"/>
    </location>
</feature>
<dbReference type="InterPro" id="IPR002123">
    <property type="entry name" value="Plipid/glycerol_acylTrfase"/>
</dbReference>
<reference evidence="9" key="1">
    <citation type="journal article" date="2011" name="J. Bacteriol.">
        <title>Genome sequences of eight morphologically diverse alphaproteobacteria.</title>
        <authorList>
            <consortium name="US DOE Joint Genome Institute"/>
            <person name="Brown P.J."/>
            <person name="Kysela D.T."/>
            <person name="Buechlein A."/>
            <person name="Hemmerich C."/>
            <person name="Brun Y.V."/>
        </authorList>
    </citation>
    <scope>NUCLEOTIDE SEQUENCE [LARGE SCALE GENOMIC DNA]</scope>
    <source>
        <strain evidence="9">ATCC 51888 / DSM 1869 / NCIB 11706 / TK 0415</strain>
    </source>
</reference>
<keyword evidence="2 8" id="KW-0436">Ligase</keyword>
<feature type="transmembrane region" description="Helical" evidence="6">
    <location>
        <begin position="139"/>
        <end position="157"/>
    </location>
</feature>
<dbReference type="GO" id="GO:0006631">
    <property type="term" value="P:fatty acid metabolic process"/>
    <property type="evidence" value="ECO:0007669"/>
    <property type="project" value="TreeGrafter"/>
</dbReference>
<dbReference type="PROSITE" id="PS00455">
    <property type="entry name" value="AMP_BINDING"/>
    <property type="match status" value="1"/>
</dbReference>
<evidence type="ECO:0000256" key="2">
    <source>
        <dbReference type="ARBA" id="ARBA00022598"/>
    </source>
</evidence>
<dbReference type="HOGENOM" id="CLU_008489_1_0_5"/>
<evidence type="ECO:0000256" key="6">
    <source>
        <dbReference type="SAM" id="Phobius"/>
    </source>
</evidence>
<dbReference type="Pfam" id="PF07690">
    <property type="entry name" value="MFS_1"/>
    <property type="match status" value="1"/>
</dbReference>
<dbReference type="SMART" id="SM00563">
    <property type="entry name" value="PlsC"/>
    <property type="match status" value="1"/>
</dbReference>
<dbReference type="Proteomes" id="UP000002033">
    <property type="component" value="Chromosome"/>
</dbReference>
<dbReference type="InterPro" id="IPR000873">
    <property type="entry name" value="AMP-dep_synth/lig_dom"/>
</dbReference>
<feature type="transmembrane region" description="Helical" evidence="6">
    <location>
        <begin position="396"/>
        <end position="414"/>
    </location>
</feature>
<dbReference type="SUPFAM" id="SSF103473">
    <property type="entry name" value="MFS general substrate transporter"/>
    <property type="match status" value="1"/>
</dbReference>
<dbReference type="InterPro" id="IPR045851">
    <property type="entry name" value="AMP-bd_C_sf"/>
</dbReference>
<dbReference type="EMBL" id="CP002083">
    <property type="protein sequence ID" value="ADJ24461.1"/>
    <property type="molecule type" value="Genomic_DNA"/>
</dbReference>
<dbReference type="STRING" id="582899.Hden_2665"/>
<dbReference type="InterPro" id="IPR036259">
    <property type="entry name" value="MFS_trans_sf"/>
</dbReference>
<dbReference type="GO" id="GO:0031956">
    <property type="term" value="F:medium-chain fatty acid-CoA ligase activity"/>
    <property type="evidence" value="ECO:0007669"/>
    <property type="project" value="TreeGrafter"/>
</dbReference>
<dbReference type="GO" id="GO:0022857">
    <property type="term" value="F:transmembrane transporter activity"/>
    <property type="evidence" value="ECO:0007669"/>
    <property type="project" value="InterPro"/>
</dbReference>
<dbReference type="Gene3D" id="3.40.50.12780">
    <property type="entry name" value="N-terminal domain of ligase-like"/>
    <property type="match status" value="1"/>
</dbReference>
<dbReference type="InterPro" id="IPR020845">
    <property type="entry name" value="AMP-binding_CS"/>
</dbReference>
<gene>
    <name evidence="8" type="ordered locus">Hden_2665</name>
</gene>
<keyword evidence="5 6" id="KW-0472">Membrane</keyword>
<dbReference type="NCBIfam" id="NF005291">
    <property type="entry name" value="PRK06814.1"/>
    <property type="match status" value="1"/>
</dbReference>
<dbReference type="PANTHER" id="PTHR43201">
    <property type="entry name" value="ACYL-COA SYNTHETASE"/>
    <property type="match status" value="1"/>
</dbReference>
<dbReference type="Pfam" id="PF01553">
    <property type="entry name" value="Acyltransferase"/>
    <property type="match status" value="1"/>
</dbReference>
<dbReference type="CDD" id="cd07989">
    <property type="entry name" value="LPLAT_AGPAT-like"/>
    <property type="match status" value="1"/>
</dbReference>
<keyword evidence="9" id="KW-1185">Reference proteome</keyword>
<accession>D8JTE3</accession>
<dbReference type="InterPro" id="IPR011701">
    <property type="entry name" value="MFS"/>
</dbReference>
<proteinExistence type="inferred from homology"/>
<keyword evidence="4 6" id="KW-1133">Transmembrane helix</keyword>
<keyword evidence="3 6" id="KW-0812">Transmembrane</keyword>
<dbReference type="GO" id="GO:0016746">
    <property type="term" value="F:acyltransferase activity"/>
    <property type="evidence" value="ECO:0007669"/>
    <property type="project" value="InterPro"/>
</dbReference>
<dbReference type="InterPro" id="IPR042099">
    <property type="entry name" value="ANL_N_sf"/>
</dbReference>
<feature type="transmembrane region" description="Helical" evidence="6">
    <location>
        <begin position="83"/>
        <end position="100"/>
    </location>
</feature>
<dbReference type="Gene3D" id="3.30.300.30">
    <property type="match status" value="1"/>
</dbReference>
<dbReference type="eggNOG" id="COG0318">
    <property type="taxonomic scope" value="Bacteria"/>
</dbReference>
<evidence type="ECO:0000256" key="4">
    <source>
        <dbReference type="ARBA" id="ARBA00022989"/>
    </source>
</evidence>
<evidence type="ECO:0000256" key="3">
    <source>
        <dbReference type="ARBA" id="ARBA00022692"/>
    </source>
</evidence>
<dbReference type="Pfam" id="PF00501">
    <property type="entry name" value="AMP-binding"/>
    <property type="match status" value="1"/>
</dbReference>
<dbReference type="AlphaFoldDB" id="D8JTE3"/>
<feature type="transmembrane region" description="Helical" evidence="6">
    <location>
        <begin position="257"/>
        <end position="280"/>
    </location>
</feature>
<name>D8JTE3_HYPDA</name>
<evidence type="ECO:0000256" key="1">
    <source>
        <dbReference type="ARBA" id="ARBA00006432"/>
    </source>
</evidence>
<organism evidence="8 9">
    <name type="scientific">Hyphomicrobium denitrificans (strain ATCC 51888 / DSM 1869 / NCIMB 11706 / TK 0415)</name>
    <dbReference type="NCBI Taxonomy" id="582899"/>
    <lineage>
        <taxon>Bacteria</taxon>
        <taxon>Pseudomonadati</taxon>
        <taxon>Pseudomonadota</taxon>
        <taxon>Alphaproteobacteria</taxon>
        <taxon>Hyphomicrobiales</taxon>
        <taxon>Hyphomicrobiaceae</taxon>
        <taxon>Hyphomicrobium</taxon>
    </lineage>
</organism>
<feature type="transmembrane region" description="Helical" evidence="6">
    <location>
        <begin position="169"/>
        <end position="190"/>
    </location>
</feature>
<feature type="transmembrane region" description="Helical" evidence="6">
    <location>
        <begin position="223"/>
        <end position="245"/>
    </location>
</feature>
<dbReference type="KEGG" id="hdn:Hden_2665"/>
<evidence type="ECO:0000256" key="5">
    <source>
        <dbReference type="ARBA" id="ARBA00023136"/>
    </source>
</evidence>
<dbReference type="Gene3D" id="1.20.1250.20">
    <property type="entry name" value="MFS general substrate transporter like domains"/>
    <property type="match status" value="1"/>
</dbReference>
<evidence type="ECO:0000313" key="8">
    <source>
        <dbReference type="EMBL" id="ADJ24461.1"/>
    </source>
</evidence>
<dbReference type="OrthoDB" id="9803968at2"/>
<dbReference type="SUPFAM" id="SSF56801">
    <property type="entry name" value="Acetyl-CoA synthetase-like"/>
    <property type="match status" value="1"/>
</dbReference>
<evidence type="ECO:0000259" key="7">
    <source>
        <dbReference type="SMART" id="SM00563"/>
    </source>
</evidence>
<feature type="transmembrane region" description="Helical" evidence="6">
    <location>
        <begin position="329"/>
        <end position="354"/>
    </location>
</feature>
<dbReference type="CDD" id="cd06173">
    <property type="entry name" value="MFS_MefA_like"/>
    <property type="match status" value="1"/>
</dbReference>
<dbReference type="eggNOG" id="COG0204">
    <property type="taxonomic scope" value="Bacteria"/>
</dbReference>
<feature type="transmembrane region" description="Helical" evidence="6">
    <location>
        <begin position="287"/>
        <end position="309"/>
    </location>
</feature>
<evidence type="ECO:0000313" key="9">
    <source>
        <dbReference type="Proteomes" id="UP000002033"/>
    </source>
</evidence>
<feature type="transmembrane region" description="Helical" evidence="6">
    <location>
        <begin position="366"/>
        <end position="390"/>
    </location>
</feature>
<dbReference type="PANTHER" id="PTHR43201:SF5">
    <property type="entry name" value="MEDIUM-CHAIN ACYL-COA LIGASE ACSF2, MITOCHONDRIAL"/>
    <property type="match status" value="1"/>
</dbReference>
<comment type="similarity">
    <text evidence="1">Belongs to the ATP-dependent AMP-binding enzyme family.</text>
</comment>
<protein>
    <submittedName>
        <fullName evidence="8">AMP-dependent synthetase and ligase</fullName>
    </submittedName>
</protein>